<feature type="compositionally biased region" description="Acidic residues" evidence="2">
    <location>
        <begin position="119"/>
        <end position="133"/>
    </location>
</feature>
<gene>
    <name evidence="3" type="ORF">PCOR1329_LOCUS71730</name>
</gene>
<evidence type="ECO:0000313" key="4">
    <source>
        <dbReference type="Proteomes" id="UP001189429"/>
    </source>
</evidence>
<keyword evidence="4" id="KW-1185">Reference proteome</keyword>
<feature type="compositionally biased region" description="Basic and acidic residues" evidence="2">
    <location>
        <begin position="134"/>
        <end position="148"/>
    </location>
</feature>
<feature type="region of interest" description="Disordered" evidence="2">
    <location>
        <begin position="17"/>
        <end position="156"/>
    </location>
</feature>
<dbReference type="Proteomes" id="UP001189429">
    <property type="component" value="Unassembled WGS sequence"/>
</dbReference>
<evidence type="ECO:0000256" key="1">
    <source>
        <dbReference type="ARBA" id="ARBA00034491"/>
    </source>
</evidence>
<proteinExistence type="inferred from homology"/>
<evidence type="ECO:0000256" key="2">
    <source>
        <dbReference type="SAM" id="MobiDB-lite"/>
    </source>
</evidence>
<feature type="compositionally biased region" description="Low complexity" evidence="2">
    <location>
        <begin position="70"/>
        <end position="83"/>
    </location>
</feature>
<comment type="caution">
    <text evidence="3">The sequence shown here is derived from an EMBL/GenBank/DDBJ whole genome shotgun (WGS) entry which is preliminary data.</text>
</comment>
<reference evidence="3" key="1">
    <citation type="submission" date="2023-10" db="EMBL/GenBank/DDBJ databases">
        <authorList>
            <person name="Chen Y."/>
            <person name="Shah S."/>
            <person name="Dougan E. K."/>
            <person name="Thang M."/>
            <person name="Chan C."/>
        </authorList>
    </citation>
    <scope>NUCLEOTIDE SEQUENCE [LARGE SCALE GENOMIC DNA]</scope>
</reference>
<dbReference type="InterPro" id="IPR007834">
    <property type="entry name" value="DSS1_SEM1"/>
</dbReference>
<dbReference type="SMART" id="SM01385">
    <property type="entry name" value="DSS1_SEM1"/>
    <property type="match status" value="1"/>
</dbReference>
<feature type="compositionally biased region" description="Acidic residues" evidence="2">
    <location>
        <begin position="91"/>
        <end position="105"/>
    </location>
</feature>
<protein>
    <submittedName>
        <fullName evidence="3">Uncharacterized protein</fullName>
    </submittedName>
</protein>
<organism evidence="3 4">
    <name type="scientific">Prorocentrum cordatum</name>
    <dbReference type="NCBI Taxonomy" id="2364126"/>
    <lineage>
        <taxon>Eukaryota</taxon>
        <taxon>Sar</taxon>
        <taxon>Alveolata</taxon>
        <taxon>Dinophyceae</taxon>
        <taxon>Prorocentrales</taxon>
        <taxon>Prorocentraceae</taxon>
        <taxon>Prorocentrum</taxon>
    </lineage>
</organism>
<sequence>SWSSSCSPFLFPLLRSTAVHPFPPPPPPPRPPPPCTLPRLRAQFSVHTPPPAQRLKTSRAPLGIPLGRESSPGVASSAASPSMSEDKTAGIDEEDEFEEFEEPDWETPPAGKDNKQWEEDWDDAGWDDEDQDDSFQKRLKEELDRMDTAKPAAPPS</sequence>
<comment type="similarity">
    <text evidence="1">Belongs to the DSS1/SEM1 family.</text>
</comment>
<feature type="non-terminal residue" evidence="3">
    <location>
        <position position="1"/>
    </location>
</feature>
<accession>A0ABN9WYC7</accession>
<feature type="compositionally biased region" description="Pro residues" evidence="2">
    <location>
        <begin position="21"/>
        <end position="36"/>
    </location>
</feature>
<dbReference type="EMBL" id="CAUYUJ010019539">
    <property type="protein sequence ID" value="CAK0891947.1"/>
    <property type="molecule type" value="Genomic_DNA"/>
</dbReference>
<evidence type="ECO:0000313" key="3">
    <source>
        <dbReference type="EMBL" id="CAK0891947.1"/>
    </source>
</evidence>
<name>A0ABN9WYC7_9DINO</name>